<dbReference type="RefSeq" id="XP_062726766.1">
    <property type="nucleotide sequence ID" value="XM_062871091.1"/>
</dbReference>
<dbReference type="InterPro" id="IPR003750">
    <property type="entry name" value="Put_MeTrfase-C9orf114-like"/>
</dbReference>
<dbReference type="InterPro" id="IPR029028">
    <property type="entry name" value="Alpha/beta_knot_MTases"/>
</dbReference>
<dbReference type="SUPFAM" id="SSF75217">
    <property type="entry name" value="alpha/beta knot"/>
    <property type="match status" value="1"/>
</dbReference>
<dbReference type="GeneID" id="87889920"/>
<evidence type="ECO:0000256" key="2">
    <source>
        <dbReference type="SAM" id="MobiDB-lite"/>
    </source>
</evidence>
<dbReference type="GO" id="GO:0032259">
    <property type="term" value="P:methylation"/>
    <property type="evidence" value="ECO:0007669"/>
    <property type="project" value="UniProtKB-KW"/>
</dbReference>
<keyword evidence="3" id="KW-0489">Methyltransferase</keyword>
<sequence length="341" mass="38055">MAPPYEHQSKKRRLDTEDDGAPPNFRAPSRFRPTEPREWTVSIAVPTSIITDCVTREQRTTNVGRVARALAIFSVDEIVVFDDSPVDQRITNADPDAYTGDVDPAHFMEHLLTYLETPPFMRKVLFPLHPNLRSQGLLPNLEMPHHPHKDEWLPYREGMTLETPPKAGKGTVVDIGMPSTVTITESIPPRTRVTLKMPDDSYGTPEPIHPAAPRTEAGYYWGFSVRKASSLSNVLTESPYEDGYDMSIGTSERGLPLSKAFPSYEPANFNHLLIVFGGPRGLEFAAMNDPQLGEMGIAGPRTKELFDHWVNVLPNQGTRGIKTDEALLIALTGLRRLWDSS</sequence>
<organism evidence="3 4">
    <name type="scientific">Chaetomium strumarium</name>
    <dbReference type="NCBI Taxonomy" id="1170767"/>
    <lineage>
        <taxon>Eukaryota</taxon>
        <taxon>Fungi</taxon>
        <taxon>Dikarya</taxon>
        <taxon>Ascomycota</taxon>
        <taxon>Pezizomycotina</taxon>
        <taxon>Sordariomycetes</taxon>
        <taxon>Sordariomycetidae</taxon>
        <taxon>Sordariales</taxon>
        <taxon>Chaetomiaceae</taxon>
        <taxon>Chaetomium</taxon>
    </lineage>
</organism>
<gene>
    <name evidence="3" type="ORF">B0T15DRAFT_58266</name>
</gene>
<evidence type="ECO:0000313" key="4">
    <source>
        <dbReference type="Proteomes" id="UP001273166"/>
    </source>
</evidence>
<feature type="region of interest" description="Disordered" evidence="2">
    <location>
        <begin position="1"/>
        <end position="32"/>
    </location>
</feature>
<comment type="caution">
    <text evidence="3">The sequence shown here is derived from an EMBL/GenBank/DDBJ whole genome shotgun (WGS) entry which is preliminary data.</text>
</comment>
<dbReference type="PANTHER" id="PTHR12150:SF13">
    <property type="entry name" value="METHYLTRANSFERASE C9ORF114-RELATED"/>
    <property type="match status" value="1"/>
</dbReference>
<dbReference type="Gene3D" id="2.40.50.140">
    <property type="entry name" value="Nucleic acid-binding proteins"/>
    <property type="match status" value="1"/>
</dbReference>
<dbReference type="CDD" id="cd18086">
    <property type="entry name" value="HsC9orf114-like"/>
    <property type="match status" value="1"/>
</dbReference>
<name>A0AAJ0H382_9PEZI</name>
<protein>
    <submittedName>
        <fullName evidence="3">RNA methyltransferase</fullName>
    </submittedName>
</protein>
<dbReference type="SUPFAM" id="SSF50249">
    <property type="entry name" value="Nucleic acid-binding proteins"/>
    <property type="match status" value="1"/>
</dbReference>
<dbReference type="EMBL" id="JAUDZG010000001">
    <property type="protein sequence ID" value="KAK3310986.1"/>
    <property type="molecule type" value="Genomic_DNA"/>
</dbReference>
<dbReference type="InterPro" id="IPR029026">
    <property type="entry name" value="tRNA_m1G_MTases_N"/>
</dbReference>
<reference evidence="3" key="2">
    <citation type="submission" date="2023-06" db="EMBL/GenBank/DDBJ databases">
        <authorList>
            <consortium name="Lawrence Berkeley National Laboratory"/>
            <person name="Mondo S.J."/>
            <person name="Hensen N."/>
            <person name="Bonometti L."/>
            <person name="Westerberg I."/>
            <person name="Brannstrom I.O."/>
            <person name="Guillou S."/>
            <person name="Cros-Aarteil S."/>
            <person name="Calhoun S."/>
            <person name="Haridas S."/>
            <person name="Kuo A."/>
            <person name="Pangilinan J."/>
            <person name="Riley R."/>
            <person name="Labutti K."/>
            <person name="Andreopoulos B."/>
            <person name="Lipzen A."/>
            <person name="Chen C."/>
            <person name="Yanf M."/>
            <person name="Daum C."/>
            <person name="Ng V."/>
            <person name="Clum A."/>
            <person name="Steindorff A."/>
            <person name="Ohm R."/>
            <person name="Martin F."/>
            <person name="Silar P."/>
            <person name="Natvig D."/>
            <person name="Lalanne C."/>
            <person name="Gautier V."/>
            <person name="Ament-Velasquez S.L."/>
            <person name="Kruys A."/>
            <person name="Hutchinson M.I."/>
            <person name="Powell A.J."/>
            <person name="Barry K."/>
            <person name="Miller A.N."/>
            <person name="Grigoriev I.V."/>
            <person name="Debuchy R."/>
            <person name="Gladieux P."/>
            <person name="Thoren M.H."/>
            <person name="Johannesson H."/>
        </authorList>
    </citation>
    <scope>NUCLEOTIDE SEQUENCE</scope>
    <source>
        <strain evidence="3">CBS 333.67</strain>
    </source>
</reference>
<dbReference type="Pfam" id="PF02598">
    <property type="entry name" value="Methyltrn_RNA_3"/>
    <property type="match status" value="1"/>
</dbReference>
<dbReference type="Proteomes" id="UP001273166">
    <property type="component" value="Unassembled WGS sequence"/>
</dbReference>
<dbReference type="PANTHER" id="PTHR12150">
    <property type="entry name" value="CLASS IV SAM-BINDING METHYLTRANSFERASE-RELATED"/>
    <property type="match status" value="1"/>
</dbReference>
<keyword evidence="3" id="KW-0808">Transferase</keyword>
<dbReference type="InterPro" id="IPR012340">
    <property type="entry name" value="NA-bd_OB-fold"/>
</dbReference>
<proteinExistence type="inferred from homology"/>
<evidence type="ECO:0000313" key="3">
    <source>
        <dbReference type="EMBL" id="KAK3310986.1"/>
    </source>
</evidence>
<dbReference type="Gene3D" id="3.40.1280.10">
    <property type="match status" value="1"/>
</dbReference>
<reference evidence="3" key="1">
    <citation type="journal article" date="2023" name="Mol. Phylogenet. Evol.">
        <title>Genome-scale phylogeny and comparative genomics of the fungal order Sordariales.</title>
        <authorList>
            <person name="Hensen N."/>
            <person name="Bonometti L."/>
            <person name="Westerberg I."/>
            <person name="Brannstrom I.O."/>
            <person name="Guillou S."/>
            <person name="Cros-Aarteil S."/>
            <person name="Calhoun S."/>
            <person name="Haridas S."/>
            <person name="Kuo A."/>
            <person name="Mondo S."/>
            <person name="Pangilinan J."/>
            <person name="Riley R."/>
            <person name="LaButti K."/>
            <person name="Andreopoulos B."/>
            <person name="Lipzen A."/>
            <person name="Chen C."/>
            <person name="Yan M."/>
            <person name="Daum C."/>
            <person name="Ng V."/>
            <person name="Clum A."/>
            <person name="Steindorff A."/>
            <person name="Ohm R.A."/>
            <person name="Martin F."/>
            <person name="Silar P."/>
            <person name="Natvig D.O."/>
            <person name="Lalanne C."/>
            <person name="Gautier V."/>
            <person name="Ament-Velasquez S.L."/>
            <person name="Kruys A."/>
            <person name="Hutchinson M.I."/>
            <person name="Powell A.J."/>
            <person name="Barry K."/>
            <person name="Miller A.N."/>
            <person name="Grigoriev I.V."/>
            <person name="Debuchy R."/>
            <person name="Gladieux P."/>
            <person name="Hiltunen Thoren M."/>
            <person name="Johannesson H."/>
        </authorList>
    </citation>
    <scope>NUCLEOTIDE SEQUENCE</scope>
    <source>
        <strain evidence="3">CBS 333.67</strain>
    </source>
</reference>
<comment type="similarity">
    <text evidence="1">Belongs to the class IV-like SAM-binding methyltransferase superfamily.</text>
</comment>
<accession>A0AAJ0H382</accession>
<evidence type="ECO:0000256" key="1">
    <source>
        <dbReference type="ARBA" id="ARBA00009841"/>
    </source>
</evidence>
<keyword evidence="4" id="KW-1185">Reference proteome</keyword>
<dbReference type="GO" id="GO:0008168">
    <property type="term" value="F:methyltransferase activity"/>
    <property type="evidence" value="ECO:0007669"/>
    <property type="project" value="UniProtKB-KW"/>
</dbReference>
<dbReference type="AlphaFoldDB" id="A0AAJ0H382"/>